<proteinExistence type="predicted"/>
<dbReference type="Proteomes" id="UP001152049">
    <property type="component" value="Unassembled WGS sequence"/>
</dbReference>
<sequence>MAEIGFAASVLTLINAALFTVKEIQKVHHRVSGTSASLDNISKQLNTLERSLSLIRNETSLQNQDGIEQQIQSVINLSTELKGFHDHLSLVYQRSSTSQFVHALRSGSREERYLEGILKRLDTANNDLTMRILIAQVGVVRYFQGGFRVAYNVLEQINARVKQVLGMNLALLELVRNREQWFGQ</sequence>
<evidence type="ECO:0008006" key="4">
    <source>
        <dbReference type="Google" id="ProtNLM"/>
    </source>
</evidence>
<protein>
    <recommendedName>
        <fullName evidence="4">Fungal N-terminal domain-containing protein</fullName>
    </recommendedName>
</protein>
<evidence type="ECO:0000313" key="3">
    <source>
        <dbReference type="Proteomes" id="UP001152049"/>
    </source>
</evidence>
<accession>A0A9W8RY57</accession>
<reference evidence="2" key="1">
    <citation type="submission" date="2022-09" db="EMBL/GenBank/DDBJ databases">
        <title>Fusarium specimens isolated from Avocado Roots.</title>
        <authorList>
            <person name="Stajich J."/>
            <person name="Roper C."/>
            <person name="Heimlech-Rivalta G."/>
        </authorList>
    </citation>
    <scope>NUCLEOTIDE SEQUENCE</scope>
    <source>
        <strain evidence="2">CF00136</strain>
    </source>
</reference>
<evidence type="ECO:0000313" key="2">
    <source>
        <dbReference type="EMBL" id="KAJ4260656.1"/>
    </source>
</evidence>
<keyword evidence="3" id="KW-1185">Reference proteome</keyword>
<feature type="chain" id="PRO_5040924101" description="Fungal N-terminal domain-containing protein" evidence="1">
    <location>
        <begin position="17"/>
        <end position="184"/>
    </location>
</feature>
<dbReference type="AlphaFoldDB" id="A0A9W8RY57"/>
<comment type="caution">
    <text evidence="2">The sequence shown here is derived from an EMBL/GenBank/DDBJ whole genome shotgun (WGS) entry which is preliminary data.</text>
</comment>
<keyword evidence="1" id="KW-0732">Signal</keyword>
<evidence type="ECO:0000256" key="1">
    <source>
        <dbReference type="SAM" id="SignalP"/>
    </source>
</evidence>
<dbReference type="EMBL" id="JAOQAZ010000013">
    <property type="protein sequence ID" value="KAJ4260656.1"/>
    <property type="molecule type" value="Genomic_DNA"/>
</dbReference>
<dbReference type="OrthoDB" id="3559235at2759"/>
<gene>
    <name evidence="2" type="ORF">NW762_007400</name>
</gene>
<feature type="signal peptide" evidence="1">
    <location>
        <begin position="1"/>
        <end position="16"/>
    </location>
</feature>
<organism evidence="2 3">
    <name type="scientific">Fusarium torreyae</name>
    <dbReference type="NCBI Taxonomy" id="1237075"/>
    <lineage>
        <taxon>Eukaryota</taxon>
        <taxon>Fungi</taxon>
        <taxon>Dikarya</taxon>
        <taxon>Ascomycota</taxon>
        <taxon>Pezizomycotina</taxon>
        <taxon>Sordariomycetes</taxon>
        <taxon>Hypocreomycetidae</taxon>
        <taxon>Hypocreales</taxon>
        <taxon>Nectriaceae</taxon>
        <taxon>Fusarium</taxon>
    </lineage>
</organism>
<name>A0A9W8RY57_9HYPO</name>